<evidence type="ECO:0000313" key="9">
    <source>
        <dbReference type="Proteomes" id="UP001164726"/>
    </source>
</evidence>
<dbReference type="GO" id="GO:0044781">
    <property type="term" value="P:bacterial-type flagellum organization"/>
    <property type="evidence" value="ECO:0007669"/>
    <property type="project" value="UniProtKB-KW"/>
</dbReference>
<keyword evidence="9" id="KW-1185">Reference proteome</keyword>
<organism evidence="8 9">
    <name type="scientific">Fervidibacillus halotolerans</name>
    <dbReference type="NCBI Taxonomy" id="2980027"/>
    <lineage>
        <taxon>Bacteria</taxon>
        <taxon>Bacillati</taxon>
        <taxon>Bacillota</taxon>
        <taxon>Bacilli</taxon>
        <taxon>Bacillales</taxon>
        <taxon>Bacillaceae</taxon>
        <taxon>Fervidibacillus</taxon>
    </lineage>
</organism>
<keyword evidence="4" id="KW-1005">Bacterial flagellum biogenesis</keyword>
<evidence type="ECO:0000256" key="2">
    <source>
        <dbReference type="ARBA" id="ARBA00017823"/>
    </source>
</evidence>
<dbReference type="InterPro" id="IPR031316">
    <property type="entry name" value="FlgM_C"/>
</dbReference>
<dbReference type="Pfam" id="PF04316">
    <property type="entry name" value="FlgM"/>
    <property type="match status" value="1"/>
</dbReference>
<dbReference type="SUPFAM" id="SSF101498">
    <property type="entry name" value="Anti-sigma factor FlgM"/>
    <property type="match status" value="1"/>
</dbReference>
<gene>
    <name evidence="8" type="primary">flgM</name>
    <name evidence="8" type="ORF">OE105_10640</name>
</gene>
<feature type="domain" description="Anti-sigma-28 factor FlgM C-terminal" evidence="7">
    <location>
        <begin position="33"/>
        <end position="80"/>
    </location>
</feature>
<name>A0A9E8RYB0_9BACI</name>
<keyword evidence="8" id="KW-0966">Cell projection</keyword>
<dbReference type="NCBIfam" id="TIGR03824">
    <property type="entry name" value="FlgM_jcvi"/>
    <property type="match status" value="1"/>
</dbReference>
<evidence type="ECO:0000259" key="7">
    <source>
        <dbReference type="Pfam" id="PF04316"/>
    </source>
</evidence>
<keyword evidence="8" id="KW-0969">Cilium</keyword>
<evidence type="ECO:0000256" key="4">
    <source>
        <dbReference type="ARBA" id="ARBA00022795"/>
    </source>
</evidence>
<comment type="similarity">
    <text evidence="1">Belongs to the FlgM family.</text>
</comment>
<evidence type="ECO:0000256" key="3">
    <source>
        <dbReference type="ARBA" id="ARBA00022491"/>
    </source>
</evidence>
<dbReference type="AlphaFoldDB" id="A0A9E8RYB0"/>
<dbReference type="InterPro" id="IPR007412">
    <property type="entry name" value="FlgM"/>
</dbReference>
<keyword evidence="3" id="KW-0678">Repressor</keyword>
<dbReference type="RefSeq" id="WP_275420158.1">
    <property type="nucleotide sequence ID" value="NZ_CP106877.1"/>
</dbReference>
<accession>A0A9E8RYB0</accession>
<proteinExistence type="inferred from homology"/>
<dbReference type="KEGG" id="fhl:OE105_10640"/>
<evidence type="ECO:0000256" key="1">
    <source>
        <dbReference type="ARBA" id="ARBA00005322"/>
    </source>
</evidence>
<keyword evidence="6" id="KW-0804">Transcription</keyword>
<dbReference type="GO" id="GO:0045892">
    <property type="term" value="P:negative regulation of DNA-templated transcription"/>
    <property type="evidence" value="ECO:0007669"/>
    <property type="project" value="InterPro"/>
</dbReference>
<sequence length="91" mass="10539">MKITNYGTSGINPYKRDWQKADQLNTKTGNKKDQIEISQEAIEMQKRREPVGQERIANLKAQIENGTYTINYQKLAEKMIATFKRESETGE</sequence>
<reference evidence="8" key="1">
    <citation type="submission" date="2022-09" db="EMBL/GenBank/DDBJ databases">
        <title>Complete Genomes of Fervidibacillus albus and Fervidibacillus halotolerans isolated from tidal flat sediments.</title>
        <authorList>
            <person name="Kwon K.K."/>
            <person name="Yang S.-H."/>
            <person name="Park M.J."/>
            <person name="Oh H.-M."/>
        </authorList>
    </citation>
    <scope>NUCLEOTIDE SEQUENCE</scope>
    <source>
        <strain evidence="8">MEBiC13594</strain>
    </source>
</reference>
<dbReference type="EMBL" id="CP106877">
    <property type="protein sequence ID" value="WAA12029.1"/>
    <property type="molecule type" value="Genomic_DNA"/>
</dbReference>
<protein>
    <recommendedName>
        <fullName evidence="2">Negative regulator of flagellin synthesis</fullName>
    </recommendedName>
</protein>
<dbReference type="Proteomes" id="UP001164726">
    <property type="component" value="Chromosome"/>
</dbReference>
<keyword evidence="5" id="KW-0805">Transcription regulation</keyword>
<keyword evidence="8" id="KW-0282">Flagellum</keyword>
<evidence type="ECO:0000256" key="6">
    <source>
        <dbReference type="ARBA" id="ARBA00023163"/>
    </source>
</evidence>
<evidence type="ECO:0000313" key="8">
    <source>
        <dbReference type="EMBL" id="WAA12029.1"/>
    </source>
</evidence>
<evidence type="ECO:0000256" key="5">
    <source>
        <dbReference type="ARBA" id="ARBA00023015"/>
    </source>
</evidence>
<dbReference type="InterPro" id="IPR035890">
    <property type="entry name" value="Anti-sigma-28_factor_FlgM_sf"/>
</dbReference>